<proteinExistence type="predicted"/>
<name>A0A917K616_9PROT</name>
<dbReference type="Gene3D" id="1.10.246.130">
    <property type="match status" value="1"/>
</dbReference>
<accession>A0A917K616</accession>
<dbReference type="InterPro" id="IPR043137">
    <property type="entry name" value="GGT_ssub_C"/>
</dbReference>
<dbReference type="InterPro" id="IPR029055">
    <property type="entry name" value="Ntn_hydrolases_N"/>
</dbReference>
<dbReference type="SUPFAM" id="SSF56235">
    <property type="entry name" value="N-terminal nucleophile aminohydrolases (Ntn hydrolases)"/>
    <property type="match status" value="1"/>
</dbReference>
<reference evidence="2" key="1">
    <citation type="journal article" date="2014" name="Int. J. Syst. Evol. Microbiol.">
        <title>Complete genome sequence of Corynebacterium casei LMG S-19264T (=DSM 44701T), isolated from a smear-ripened cheese.</title>
        <authorList>
            <consortium name="US DOE Joint Genome Institute (JGI-PGF)"/>
            <person name="Walter F."/>
            <person name="Albersmeier A."/>
            <person name="Kalinowski J."/>
            <person name="Ruckert C."/>
        </authorList>
    </citation>
    <scope>NUCLEOTIDE SEQUENCE</scope>
    <source>
        <strain evidence="2">CGMCC 1.3617</strain>
    </source>
</reference>
<evidence type="ECO:0000313" key="3">
    <source>
        <dbReference type="Proteomes" id="UP000661507"/>
    </source>
</evidence>
<sequence>MASSRPTLSGPRHAISAGHYLAASAGMAVLEAGGNAIDAGCAAGMALGVLLPDLVNVAGVAPIMIRMADGTVETIAGLGHWPRSLPPDIFMREHGGKIPNGVRRTVVPAAPDAWITALERHGTMGFGDVAQYAIRFAGEGFAVFPLLAETVALHQADYARYPSNAAIFLPNGAPPKVGDRFVQSDLARTLTYMVEEERRAATKGGRMAGLAAAHAAFYRGDIAREIVKFIRAEGGFLSMEDMEGFRSRLEPAVARPWRGHTLLTCGPWCQGPALAQALLLMERAGFSGMAHNSADYLHLLTECVKAAMADREYHFGDPLFTQVPLDGLLSPEHLDARLAQIDPARAHPTMYEPLLGQGTPADGPQRTDLPKVEADTSYVAVVDRWGNAFSATPSDGSWNSPVVPGLGLIPSNRGSQSRPDPAHPSGVAPGKRPRLTPNPAMLVTEDGGVMPFGTPGGDVQIQAMLQVMLNVFHFGMELQDAIEAPRLASYAFPSSFAPFDYFPARIAVESRISQAVRDDLAARGHEVKEWPDITWLAGSVEAVLSDPKAGLVRAGADPRRPAYAIAG</sequence>
<comment type="caution">
    <text evidence="2">The sequence shown here is derived from an EMBL/GenBank/DDBJ whole genome shotgun (WGS) entry which is preliminary data.</text>
</comment>
<keyword evidence="3" id="KW-1185">Reference proteome</keyword>
<evidence type="ECO:0000313" key="2">
    <source>
        <dbReference type="EMBL" id="GGJ00385.1"/>
    </source>
</evidence>
<dbReference type="RefSeq" id="WP_188965225.1">
    <property type="nucleotide sequence ID" value="NZ_BMKW01000001.1"/>
</dbReference>
<feature type="region of interest" description="Disordered" evidence="1">
    <location>
        <begin position="406"/>
        <end position="437"/>
    </location>
</feature>
<dbReference type="InterPro" id="IPR052896">
    <property type="entry name" value="GGT-like_enzyme"/>
</dbReference>
<evidence type="ECO:0000256" key="1">
    <source>
        <dbReference type="SAM" id="MobiDB-lite"/>
    </source>
</evidence>
<dbReference type="InterPro" id="IPR043138">
    <property type="entry name" value="GGT_lsub"/>
</dbReference>
<reference evidence="2" key="2">
    <citation type="submission" date="2020-09" db="EMBL/GenBank/DDBJ databases">
        <authorList>
            <person name="Sun Q."/>
            <person name="Zhou Y."/>
        </authorList>
    </citation>
    <scope>NUCLEOTIDE SEQUENCE</scope>
    <source>
        <strain evidence="2">CGMCC 1.3617</strain>
    </source>
</reference>
<dbReference type="Pfam" id="PF01019">
    <property type="entry name" value="G_glu_transpept"/>
    <property type="match status" value="1"/>
</dbReference>
<dbReference type="Proteomes" id="UP000661507">
    <property type="component" value="Unassembled WGS sequence"/>
</dbReference>
<dbReference type="Gene3D" id="3.60.20.40">
    <property type="match status" value="1"/>
</dbReference>
<dbReference type="AlphaFoldDB" id="A0A917K616"/>
<organism evidence="2 3">
    <name type="scientific">Neoroseomonas lacus</name>
    <dbReference type="NCBI Taxonomy" id="287609"/>
    <lineage>
        <taxon>Bacteria</taxon>
        <taxon>Pseudomonadati</taxon>
        <taxon>Pseudomonadota</taxon>
        <taxon>Alphaproteobacteria</taxon>
        <taxon>Acetobacterales</taxon>
        <taxon>Acetobacteraceae</taxon>
        <taxon>Neoroseomonas</taxon>
    </lineage>
</organism>
<dbReference type="PANTHER" id="PTHR43881:SF1">
    <property type="entry name" value="GAMMA-GLUTAMYLTRANSPEPTIDASE (AFU_ORTHOLOGUE AFUA_4G13580)"/>
    <property type="match status" value="1"/>
</dbReference>
<dbReference type="EMBL" id="BMKW01000001">
    <property type="protein sequence ID" value="GGJ00385.1"/>
    <property type="molecule type" value="Genomic_DNA"/>
</dbReference>
<gene>
    <name evidence="2" type="ORF">GCM10011320_04010</name>
</gene>
<dbReference type="PANTHER" id="PTHR43881">
    <property type="entry name" value="GAMMA-GLUTAMYLTRANSPEPTIDASE (AFU_ORTHOLOGUE AFUA_4G13580)"/>
    <property type="match status" value="1"/>
</dbReference>
<protein>
    <submittedName>
        <fullName evidence="2">Gamma-glutamyltranspeptidase</fullName>
    </submittedName>
</protein>
<dbReference type="PRINTS" id="PR01210">
    <property type="entry name" value="GGTRANSPTASE"/>
</dbReference>